<keyword evidence="1" id="KW-0812">Transmembrane</keyword>
<keyword evidence="3" id="KW-1185">Reference proteome</keyword>
<proteinExistence type="predicted"/>
<dbReference type="PANTHER" id="PTHR31025">
    <property type="entry name" value="SI:CH211-196P9.1-RELATED"/>
    <property type="match status" value="1"/>
</dbReference>
<dbReference type="Proteomes" id="UP000472260">
    <property type="component" value="Unassembled WGS sequence"/>
</dbReference>
<evidence type="ECO:0000313" key="3">
    <source>
        <dbReference type="Proteomes" id="UP000472260"/>
    </source>
</evidence>
<keyword evidence="1" id="KW-0472">Membrane</keyword>
<evidence type="ECO:0000256" key="1">
    <source>
        <dbReference type="SAM" id="Phobius"/>
    </source>
</evidence>
<keyword evidence="1" id="KW-1133">Transmembrane helix</keyword>
<reference evidence="2" key="1">
    <citation type="submission" date="2025-08" db="UniProtKB">
        <authorList>
            <consortium name="Ensembl"/>
        </authorList>
    </citation>
    <scope>IDENTIFICATION</scope>
</reference>
<organism evidence="2 3">
    <name type="scientific">Sinocyclocheilus anshuiensis</name>
    <dbReference type="NCBI Taxonomy" id="1608454"/>
    <lineage>
        <taxon>Eukaryota</taxon>
        <taxon>Metazoa</taxon>
        <taxon>Chordata</taxon>
        <taxon>Craniata</taxon>
        <taxon>Vertebrata</taxon>
        <taxon>Euteleostomi</taxon>
        <taxon>Actinopterygii</taxon>
        <taxon>Neopterygii</taxon>
        <taxon>Teleostei</taxon>
        <taxon>Ostariophysi</taxon>
        <taxon>Cypriniformes</taxon>
        <taxon>Cyprinidae</taxon>
        <taxon>Cyprininae</taxon>
        <taxon>Sinocyclocheilus</taxon>
    </lineage>
</organism>
<accession>A0A671KI58</accession>
<sequence>MVVNRGTACPVYLNPASTAIVVEDDVVMSDIPRFADAFVLLFGLIYALHLDYPKKLSLTFSFIQKVLMGLDDGKPLKPCLLSLKNDLLDVLFLILYMTYIFFGIYYIFFFSFQCHFQFDAFL</sequence>
<name>A0A671KI58_9TELE</name>
<protein>
    <submittedName>
        <fullName evidence="2">Uncharacterized protein</fullName>
    </submittedName>
</protein>
<feature type="transmembrane region" description="Helical" evidence="1">
    <location>
        <begin position="31"/>
        <end position="48"/>
    </location>
</feature>
<dbReference type="AlphaFoldDB" id="A0A671KI58"/>
<evidence type="ECO:0000313" key="2">
    <source>
        <dbReference type="Ensembl" id="ENSSANP00000005678.1"/>
    </source>
</evidence>
<dbReference type="Ensembl" id="ENSSANT00000006111.1">
    <property type="protein sequence ID" value="ENSSANP00000005678.1"/>
    <property type="gene ID" value="ENSSANG00000003165.1"/>
</dbReference>
<dbReference type="PANTHER" id="PTHR31025:SF19">
    <property type="entry name" value="SI:CH73-42K18.1-RELATED"/>
    <property type="match status" value="1"/>
</dbReference>
<reference evidence="2" key="2">
    <citation type="submission" date="2025-09" db="UniProtKB">
        <authorList>
            <consortium name="Ensembl"/>
        </authorList>
    </citation>
    <scope>IDENTIFICATION</scope>
</reference>
<feature type="transmembrane region" description="Helical" evidence="1">
    <location>
        <begin position="90"/>
        <end position="112"/>
    </location>
</feature>